<feature type="domain" description="Aminotransferase class I/classII large" evidence="6">
    <location>
        <begin position="37"/>
        <end position="359"/>
    </location>
</feature>
<accession>F0S2U7</accession>
<dbReference type="InterPro" id="IPR015421">
    <property type="entry name" value="PyrdxlP-dep_Trfase_major"/>
</dbReference>
<evidence type="ECO:0000313" key="7">
    <source>
        <dbReference type="EMBL" id="ADY73169.1"/>
    </source>
</evidence>
<dbReference type="EC" id="2.3.1.47" evidence="7"/>
<dbReference type="KEGG" id="dte:Dester_0518"/>
<dbReference type="InterPro" id="IPR001917">
    <property type="entry name" value="Aminotrans_II_pyridoxalP_BS"/>
</dbReference>
<evidence type="ECO:0000256" key="5">
    <source>
        <dbReference type="RuleBase" id="RU003693"/>
    </source>
</evidence>
<sequence>MNWMEKELETLKKRQLYRELKVLSSPQGKKIIINGREVLNFSSNDYLSLASKFSCECLENWKSGAGASRLVCGNFEVHEVLEQKLAELKKTESALLFSTGYMANVGVISTLAKEGDLILSDELNHASIIDGCRLSKAEVKIFKHCSVEELELILSKERKNYRRCFIVTDSIFSMDGDVAPLDKLFQLKDLYDAVLIIDDAHATGVVGWSSLEIFDLIPDERTVIVGTLGKALGTFGAFVAGSKILKGYLINKCRSFIFTTALPPYIACQTLKNLELVPKRMKALQKKIEFFKNLTRINSMSAIFPFITGSEESALKLSKSLWEKGIFVPAIRPPTVKKSRLRIAINYDHTLEELKFLAEILCSIPRI</sequence>
<dbReference type="AlphaFoldDB" id="F0S2U7"/>
<dbReference type="Proteomes" id="UP000007102">
    <property type="component" value="Chromosome"/>
</dbReference>
<name>F0S2U7_DESTD</name>
<proteinExistence type="inferred from homology"/>
<dbReference type="STRING" id="868864.Dester_0518"/>
<dbReference type="InterPro" id="IPR015422">
    <property type="entry name" value="PyrdxlP-dep_Trfase_small"/>
</dbReference>
<gene>
    <name evidence="7" type="ordered locus">Dester_0518</name>
</gene>
<dbReference type="GO" id="GO:0008710">
    <property type="term" value="F:8-amino-7-oxononanoate synthase activity"/>
    <property type="evidence" value="ECO:0007669"/>
    <property type="project" value="UniProtKB-EC"/>
</dbReference>
<organism evidence="7 8">
    <name type="scientific">Desulfurobacterium thermolithotrophum (strain DSM 11699 / BSA)</name>
    <dbReference type="NCBI Taxonomy" id="868864"/>
    <lineage>
        <taxon>Bacteria</taxon>
        <taxon>Pseudomonadati</taxon>
        <taxon>Aquificota</taxon>
        <taxon>Aquificia</taxon>
        <taxon>Desulfurobacteriales</taxon>
        <taxon>Desulfurobacteriaceae</taxon>
        <taxon>Desulfurobacterium</taxon>
    </lineage>
</organism>
<dbReference type="EMBL" id="CP002543">
    <property type="protein sequence ID" value="ADY73169.1"/>
    <property type="molecule type" value="Genomic_DNA"/>
</dbReference>
<dbReference type="PANTHER" id="PTHR13693">
    <property type="entry name" value="CLASS II AMINOTRANSFERASE/8-AMINO-7-OXONONANOATE SYNTHASE"/>
    <property type="match status" value="1"/>
</dbReference>
<dbReference type="CDD" id="cd06454">
    <property type="entry name" value="KBL_like"/>
    <property type="match status" value="1"/>
</dbReference>
<dbReference type="PANTHER" id="PTHR13693:SF77">
    <property type="entry name" value="8-AMINO-7-OXONONANOATE SYNTHASE"/>
    <property type="match status" value="1"/>
</dbReference>
<keyword evidence="8" id="KW-1185">Reference proteome</keyword>
<dbReference type="Pfam" id="PF00155">
    <property type="entry name" value="Aminotran_1_2"/>
    <property type="match status" value="1"/>
</dbReference>
<evidence type="ECO:0000256" key="4">
    <source>
        <dbReference type="ARBA" id="ARBA00022898"/>
    </source>
</evidence>
<protein>
    <submittedName>
        <fullName evidence="7">8-amino-7-oxononanoate synthase</fullName>
        <ecNumber evidence="7">2.3.1.47</ecNumber>
    </submittedName>
</protein>
<dbReference type="HOGENOM" id="CLU_015846_11_3_0"/>
<dbReference type="GO" id="GO:0030170">
    <property type="term" value="F:pyridoxal phosphate binding"/>
    <property type="evidence" value="ECO:0007669"/>
    <property type="project" value="InterPro"/>
</dbReference>
<dbReference type="Gene3D" id="3.90.1150.10">
    <property type="entry name" value="Aspartate Aminotransferase, domain 1"/>
    <property type="match status" value="1"/>
</dbReference>
<dbReference type="InterPro" id="IPR015424">
    <property type="entry name" value="PyrdxlP-dep_Trfase"/>
</dbReference>
<comment type="similarity">
    <text evidence="2">Belongs to the class-II pyridoxal-phosphate-dependent aminotransferase family. BioF subfamily.</text>
</comment>
<dbReference type="FunCoup" id="F0S2U7">
    <property type="interactions" value="154"/>
</dbReference>
<dbReference type="PROSITE" id="PS00599">
    <property type="entry name" value="AA_TRANSFER_CLASS_2"/>
    <property type="match status" value="1"/>
</dbReference>
<keyword evidence="7" id="KW-0012">Acyltransferase</keyword>
<evidence type="ECO:0000256" key="2">
    <source>
        <dbReference type="ARBA" id="ARBA00010008"/>
    </source>
</evidence>
<evidence type="ECO:0000256" key="1">
    <source>
        <dbReference type="ARBA" id="ARBA00001933"/>
    </source>
</evidence>
<dbReference type="SUPFAM" id="SSF53383">
    <property type="entry name" value="PLP-dependent transferases"/>
    <property type="match status" value="1"/>
</dbReference>
<dbReference type="OrthoDB" id="9807157at2"/>
<evidence type="ECO:0000313" key="8">
    <source>
        <dbReference type="Proteomes" id="UP000007102"/>
    </source>
</evidence>
<evidence type="ECO:0000256" key="3">
    <source>
        <dbReference type="ARBA" id="ARBA00022679"/>
    </source>
</evidence>
<dbReference type="InterPro" id="IPR004839">
    <property type="entry name" value="Aminotransferase_I/II_large"/>
</dbReference>
<keyword evidence="3 7" id="KW-0808">Transferase</keyword>
<comment type="cofactor">
    <cofactor evidence="1 5">
        <name>pyridoxal 5'-phosphate</name>
        <dbReference type="ChEBI" id="CHEBI:597326"/>
    </cofactor>
</comment>
<reference evidence="8" key="2">
    <citation type="submission" date="2011-02" db="EMBL/GenBank/DDBJ databases">
        <title>The complete genome of Desulfurobacterium thermolithotrophum DSM 11699.</title>
        <authorList>
            <consortium name="US DOE Joint Genome Institute (JGI-PGF)"/>
            <person name="Lucas S."/>
            <person name="Copeland A."/>
            <person name="Lapidus A."/>
            <person name="Bruce D."/>
            <person name="Goodwin L."/>
            <person name="Pitluck S."/>
            <person name="Kyrpides N."/>
            <person name="Mavromatis K."/>
            <person name="Pagani I."/>
            <person name="Ivanova N."/>
            <person name="Mikhailova N."/>
            <person name="Daligault H."/>
            <person name="Detter J.C."/>
            <person name="Tapia R."/>
            <person name="Han C."/>
            <person name="Land M."/>
            <person name="Hauser L."/>
            <person name="Markowitz V."/>
            <person name="Cheng J.-F."/>
            <person name="Hugenholtz P."/>
            <person name="Woyke T."/>
            <person name="Wu D."/>
            <person name="Spring S."/>
            <person name="Brambilla E."/>
            <person name="Klenk H.-P."/>
            <person name="Eisen J.A."/>
        </authorList>
    </citation>
    <scope>NUCLEOTIDE SEQUENCE [LARGE SCALE GENOMIC DNA]</scope>
    <source>
        <strain evidence="8">DSM 11699 / BSA</strain>
    </source>
</reference>
<dbReference type="eggNOG" id="COG0156">
    <property type="taxonomic scope" value="Bacteria"/>
</dbReference>
<keyword evidence="4 5" id="KW-0663">Pyridoxal phosphate</keyword>
<dbReference type="Gene3D" id="3.40.640.10">
    <property type="entry name" value="Type I PLP-dependent aspartate aminotransferase-like (Major domain)"/>
    <property type="match status" value="1"/>
</dbReference>
<dbReference type="InterPro" id="IPR050087">
    <property type="entry name" value="AON_synthase_class-II"/>
</dbReference>
<reference evidence="7 8" key="1">
    <citation type="journal article" date="2011" name="Stand. Genomic Sci.">
        <title>Complete genome sequence of the thermophilic sulfur-reducer Desulfurobacterium thermolithotrophum type strain (BSA(T)) from a deep-sea hydrothermal vent.</title>
        <authorList>
            <person name="Goker M."/>
            <person name="Daligault H."/>
            <person name="Mwirichia R."/>
            <person name="Lapidus A."/>
            <person name="Lucas S."/>
            <person name="Deshpande S."/>
            <person name="Pagani I."/>
            <person name="Tapia R."/>
            <person name="Cheng J.F."/>
            <person name="Goodwin L."/>
            <person name="Pitluck S."/>
            <person name="Liolios K."/>
            <person name="Ivanova N."/>
            <person name="Mavromatis K."/>
            <person name="Mikhailova N."/>
            <person name="Pati A."/>
            <person name="Chen A."/>
            <person name="Palaniappan K."/>
            <person name="Han C."/>
            <person name="Land M."/>
            <person name="Hauser L."/>
            <person name="Pan C."/>
            <person name="Brambilla E.M."/>
            <person name="Rohde M."/>
            <person name="Spring S."/>
            <person name="Sikorski J."/>
            <person name="Wirth R."/>
            <person name="Detter J.C."/>
            <person name="Woyke T."/>
            <person name="Bristow J."/>
            <person name="Eisen J.A."/>
            <person name="Markowitz V."/>
            <person name="Hugenholtz P."/>
            <person name="Kyrpides N.C."/>
            <person name="Klenk H.P."/>
        </authorList>
    </citation>
    <scope>NUCLEOTIDE SEQUENCE [LARGE SCALE GENOMIC DNA]</scope>
    <source>
        <strain evidence="8">DSM 11699 / BSA</strain>
    </source>
</reference>
<evidence type="ECO:0000259" key="6">
    <source>
        <dbReference type="Pfam" id="PF00155"/>
    </source>
</evidence>
<dbReference type="InParanoid" id="F0S2U7"/>